<dbReference type="InterPro" id="IPR007412">
    <property type="entry name" value="FlgM"/>
</dbReference>
<comment type="function">
    <text evidence="7">Responsible for the coupling of flagellin expression to flagellar assembly by preventing expression of the flagellin genes when a component of the middle class of proteins is defective. It negatively regulates flagellar genes by inhibiting the activity of FliA by directly binding to FliA.</text>
</comment>
<dbReference type="AlphaFoldDB" id="A0A128ER14"/>
<evidence type="ECO:0000256" key="2">
    <source>
        <dbReference type="ARBA" id="ARBA00017823"/>
    </source>
</evidence>
<feature type="region of interest" description="Disordered" evidence="9">
    <location>
        <begin position="1"/>
        <end position="47"/>
    </location>
</feature>
<evidence type="ECO:0000256" key="3">
    <source>
        <dbReference type="ARBA" id="ARBA00022491"/>
    </source>
</evidence>
<dbReference type="InterPro" id="IPR031316">
    <property type="entry name" value="FlgM_C"/>
</dbReference>
<keyword evidence="6" id="KW-0804">Transcription</keyword>
<dbReference type="EMBL" id="FIZY01000001">
    <property type="protein sequence ID" value="CZF77098.1"/>
    <property type="molecule type" value="Genomic_DNA"/>
</dbReference>
<keyword evidence="4" id="KW-1005">Bacterial flagellum biogenesis</keyword>
<organism evidence="11 12">
    <name type="scientific">Grimontia marina</name>
    <dbReference type="NCBI Taxonomy" id="646534"/>
    <lineage>
        <taxon>Bacteria</taxon>
        <taxon>Pseudomonadati</taxon>
        <taxon>Pseudomonadota</taxon>
        <taxon>Gammaproteobacteria</taxon>
        <taxon>Vibrionales</taxon>
        <taxon>Vibrionaceae</taxon>
        <taxon>Grimontia</taxon>
    </lineage>
</organism>
<dbReference type="OrthoDB" id="7064195at2"/>
<feature type="compositionally biased region" description="Polar residues" evidence="9">
    <location>
        <begin position="11"/>
        <end position="29"/>
    </location>
</feature>
<reference evidence="12" key="1">
    <citation type="submission" date="2016-02" db="EMBL/GenBank/DDBJ databases">
        <authorList>
            <person name="Rodrigo-Torres Lidia"/>
            <person name="Arahal R.David."/>
        </authorList>
    </citation>
    <scope>NUCLEOTIDE SEQUENCE [LARGE SCALE GENOMIC DNA]</scope>
    <source>
        <strain evidence="12">CECT 8713</strain>
    </source>
</reference>
<evidence type="ECO:0000256" key="8">
    <source>
        <dbReference type="ARBA" id="ARBA00030117"/>
    </source>
</evidence>
<accession>A0A128ER14</accession>
<evidence type="ECO:0000256" key="4">
    <source>
        <dbReference type="ARBA" id="ARBA00022795"/>
    </source>
</evidence>
<dbReference type="GO" id="GO:0044781">
    <property type="term" value="P:bacterial-type flagellum organization"/>
    <property type="evidence" value="ECO:0007669"/>
    <property type="project" value="UniProtKB-KW"/>
</dbReference>
<evidence type="ECO:0000313" key="11">
    <source>
        <dbReference type="EMBL" id="CZF77098.1"/>
    </source>
</evidence>
<keyword evidence="12" id="KW-1185">Reference proteome</keyword>
<feature type="domain" description="Anti-sigma-28 factor FlgM C-terminal" evidence="10">
    <location>
        <begin position="42"/>
        <end position="95"/>
    </location>
</feature>
<evidence type="ECO:0000256" key="5">
    <source>
        <dbReference type="ARBA" id="ARBA00023015"/>
    </source>
</evidence>
<name>A0A128ER14_9GAMM</name>
<protein>
    <recommendedName>
        <fullName evidence="2">Negative regulator of flagellin synthesis</fullName>
    </recommendedName>
    <alternativeName>
        <fullName evidence="8">Anti-sigma-28 factor</fullName>
    </alternativeName>
</protein>
<comment type="similarity">
    <text evidence="1">Belongs to the FlgM family.</text>
</comment>
<sequence length="105" mass="11235">MASIDHLRSGQPLSTNRSNQSKTQSTATESGAAGEVRNHRGDAFSMSDESRAIGTLNQQMASETHFDSAKVAAIKAAIANGSYKVDADRLAANIMKHEDDLRGMK</sequence>
<keyword evidence="5" id="KW-0805">Transcription regulation</keyword>
<evidence type="ECO:0000256" key="9">
    <source>
        <dbReference type="SAM" id="MobiDB-lite"/>
    </source>
</evidence>
<dbReference type="RefSeq" id="WP_062704530.1">
    <property type="nucleotide sequence ID" value="NZ_CAWRCI010000001.1"/>
</dbReference>
<dbReference type="InterPro" id="IPR035890">
    <property type="entry name" value="Anti-sigma-28_factor_FlgM_sf"/>
</dbReference>
<evidence type="ECO:0000256" key="1">
    <source>
        <dbReference type="ARBA" id="ARBA00005322"/>
    </source>
</evidence>
<dbReference type="GO" id="GO:0045892">
    <property type="term" value="P:negative regulation of DNA-templated transcription"/>
    <property type="evidence" value="ECO:0007669"/>
    <property type="project" value="InterPro"/>
</dbReference>
<evidence type="ECO:0000313" key="12">
    <source>
        <dbReference type="Proteomes" id="UP000073601"/>
    </source>
</evidence>
<evidence type="ECO:0000256" key="6">
    <source>
        <dbReference type="ARBA" id="ARBA00023163"/>
    </source>
</evidence>
<evidence type="ECO:0000259" key="10">
    <source>
        <dbReference type="Pfam" id="PF04316"/>
    </source>
</evidence>
<dbReference type="Proteomes" id="UP000073601">
    <property type="component" value="Unassembled WGS sequence"/>
</dbReference>
<dbReference type="Pfam" id="PF04316">
    <property type="entry name" value="FlgM"/>
    <property type="match status" value="1"/>
</dbReference>
<dbReference type="NCBIfam" id="TIGR03824">
    <property type="entry name" value="FlgM_jcvi"/>
    <property type="match status" value="1"/>
</dbReference>
<keyword evidence="3" id="KW-0678">Repressor</keyword>
<proteinExistence type="inferred from homology"/>
<dbReference type="SUPFAM" id="SSF101498">
    <property type="entry name" value="Anti-sigma factor FlgM"/>
    <property type="match status" value="1"/>
</dbReference>
<evidence type="ECO:0000256" key="7">
    <source>
        <dbReference type="ARBA" id="ARBA00024739"/>
    </source>
</evidence>
<gene>
    <name evidence="11" type="ORF">GMA8713_00018</name>
</gene>